<dbReference type="EC" id="3.1.-.-" evidence="9"/>
<protein>
    <recommendedName>
        <fullName evidence="9">CRISPR-associated endoribonuclease Cas2</fullName>
        <ecNumber evidence="9">3.1.-.-</ecNumber>
    </recommendedName>
</protein>
<dbReference type="GO" id="GO:0051607">
    <property type="term" value="P:defense response to virus"/>
    <property type="evidence" value="ECO:0007669"/>
    <property type="project" value="UniProtKB-UniRule"/>
</dbReference>
<feature type="binding site" evidence="9">
    <location>
        <position position="13"/>
    </location>
    <ligand>
        <name>Mg(2+)</name>
        <dbReference type="ChEBI" id="CHEBI:18420"/>
        <note>catalytic</note>
    </ligand>
</feature>
<reference evidence="10" key="1">
    <citation type="submission" date="2024-06" db="EMBL/GenBank/DDBJ databases">
        <authorList>
            <person name="Atkinson C."/>
            <person name="McLean J."/>
            <person name="Gallagher L."/>
            <person name="Bor B."/>
            <person name="Mougous J."/>
        </authorList>
    </citation>
    <scope>NUCLEOTIDE SEQUENCE</scope>
    <source>
        <strain evidence="10">TM7-074</strain>
    </source>
</reference>
<gene>
    <name evidence="9 10" type="primary">cas2</name>
    <name evidence="10" type="ORF">TM074_01235</name>
</gene>
<evidence type="ECO:0000256" key="2">
    <source>
        <dbReference type="ARBA" id="ARBA00009959"/>
    </source>
</evidence>
<dbReference type="InterPro" id="IPR021127">
    <property type="entry name" value="CRISPR_associated_Cas2"/>
</dbReference>
<proteinExistence type="inferred from homology"/>
<evidence type="ECO:0000256" key="8">
    <source>
        <dbReference type="ARBA" id="ARBA00023118"/>
    </source>
</evidence>
<keyword evidence="8 9" id="KW-0051">Antiviral defense</keyword>
<dbReference type="GO" id="GO:0004521">
    <property type="term" value="F:RNA endonuclease activity"/>
    <property type="evidence" value="ECO:0007669"/>
    <property type="project" value="InterPro"/>
</dbReference>
<evidence type="ECO:0000256" key="1">
    <source>
        <dbReference type="ARBA" id="ARBA00001946"/>
    </source>
</evidence>
<dbReference type="InterPro" id="IPR019199">
    <property type="entry name" value="Virulence_VapD/CRISPR_Cas2"/>
</dbReference>
<keyword evidence="5 9" id="KW-0255">Endonuclease</keyword>
<dbReference type="CDD" id="cd09638">
    <property type="entry name" value="Cas2_I_II_III"/>
    <property type="match status" value="1"/>
</dbReference>
<keyword evidence="3 9" id="KW-0540">Nuclease</keyword>
<dbReference type="AlphaFoldDB" id="A0AB39JC44"/>
<dbReference type="Gene3D" id="3.30.70.240">
    <property type="match status" value="1"/>
</dbReference>
<evidence type="ECO:0000256" key="3">
    <source>
        <dbReference type="ARBA" id="ARBA00022722"/>
    </source>
</evidence>
<keyword evidence="4 9" id="KW-0479">Metal-binding</keyword>
<comment type="function">
    <text evidence="9">CRISPR (clustered regularly interspaced short palindromic repeat), is an adaptive immune system that provides protection against mobile genetic elements (viruses, transposable elements and conjugative plasmids). CRISPR clusters contain sequences complementary to antecedent mobile elements and target invading nucleic acids. CRISPR clusters are transcribed and processed into CRISPR RNA (crRNA). Functions as a ssRNA-specific endoribonuclease. Involved in the integration of spacer DNA into the CRISPR cassette.</text>
</comment>
<dbReference type="NCBIfam" id="TIGR01573">
    <property type="entry name" value="cas2"/>
    <property type="match status" value="1"/>
</dbReference>
<name>A0AB39JC44_9BACT</name>
<evidence type="ECO:0000313" key="10">
    <source>
        <dbReference type="EMBL" id="XDN89318.1"/>
    </source>
</evidence>
<evidence type="ECO:0000256" key="4">
    <source>
        <dbReference type="ARBA" id="ARBA00022723"/>
    </source>
</evidence>
<dbReference type="Pfam" id="PF09827">
    <property type="entry name" value="CRISPR_Cas2"/>
    <property type="match status" value="1"/>
</dbReference>
<keyword evidence="7 9" id="KW-0460">Magnesium</keyword>
<dbReference type="HAMAP" id="MF_01471">
    <property type="entry name" value="Cas2"/>
    <property type="match status" value="1"/>
</dbReference>
<comment type="subunit">
    <text evidence="9">Homodimer, forms a heterotetramer with a Cas1 homodimer.</text>
</comment>
<comment type="similarity">
    <text evidence="2 9">Belongs to the CRISPR-associated endoribonuclease Cas2 protein family.</text>
</comment>
<accession>A0AB39JC44</accession>
<evidence type="ECO:0000256" key="9">
    <source>
        <dbReference type="HAMAP-Rule" id="MF_01471"/>
    </source>
</evidence>
<evidence type="ECO:0000256" key="7">
    <source>
        <dbReference type="ARBA" id="ARBA00022842"/>
    </source>
</evidence>
<comment type="cofactor">
    <cofactor evidence="1 9">
        <name>Mg(2+)</name>
        <dbReference type="ChEBI" id="CHEBI:18420"/>
    </cofactor>
</comment>
<dbReference type="SUPFAM" id="SSF143430">
    <property type="entry name" value="TTP0101/SSO1404-like"/>
    <property type="match status" value="1"/>
</dbReference>
<dbReference type="EMBL" id="CP158487">
    <property type="protein sequence ID" value="XDN89318.1"/>
    <property type="molecule type" value="Genomic_DNA"/>
</dbReference>
<dbReference type="RefSeq" id="WP_369000578.1">
    <property type="nucleotide sequence ID" value="NZ_CP158487.1"/>
</dbReference>
<evidence type="ECO:0000256" key="6">
    <source>
        <dbReference type="ARBA" id="ARBA00022801"/>
    </source>
</evidence>
<dbReference type="GO" id="GO:0046872">
    <property type="term" value="F:metal ion binding"/>
    <property type="evidence" value="ECO:0007669"/>
    <property type="project" value="UniProtKB-UniRule"/>
</dbReference>
<organism evidence="10">
    <name type="scientific">Candidatus Nanosynbacter sp. TM7-074</name>
    <dbReference type="NCBI Taxonomy" id="3158573"/>
    <lineage>
        <taxon>Bacteria</taxon>
        <taxon>Candidatus Saccharimonadota</taxon>
        <taxon>Candidatus Saccharimonadia</taxon>
        <taxon>Candidatus Nanosynbacterales</taxon>
        <taxon>Candidatus Nanosynbacteraceae</taxon>
        <taxon>Candidatus Nanosynbacter</taxon>
    </lineage>
</organism>
<dbReference type="GO" id="GO:0043571">
    <property type="term" value="P:maintenance of CRISPR repeat elements"/>
    <property type="evidence" value="ECO:0007669"/>
    <property type="project" value="UniProtKB-UniRule"/>
</dbReference>
<dbReference type="GO" id="GO:0016787">
    <property type="term" value="F:hydrolase activity"/>
    <property type="evidence" value="ECO:0007669"/>
    <property type="project" value="UniProtKB-KW"/>
</dbReference>
<keyword evidence="6 9" id="KW-0378">Hydrolase</keyword>
<evidence type="ECO:0000256" key="5">
    <source>
        <dbReference type="ARBA" id="ARBA00022759"/>
    </source>
</evidence>
<sequence>MSYKIMRVAVFFDLPTNTKAERRAATQFRKFLLDDGFDMLQYSVYTRLCPNRDVAEKHMMRVKRHAPDSGSVRLLYLTEHQFTHMYVIVGEKTVQEKNVPAGQLAFF</sequence>